<dbReference type="SMART" id="SM00363">
    <property type="entry name" value="S4"/>
    <property type="match status" value="1"/>
</dbReference>
<gene>
    <name evidence="4" type="ORF">UFOPK1820_01094</name>
    <name evidence="5" type="ORF">UFOPK1960_00880</name>
</gene>
<dbReference type="NCBIfam" id="TIGR00478">
    <property type="entry name" value="tly"/>
    <property type="match status" value="1"/>
</dbReference>
<dbReference type="SUPFAM" id="SSF55174">
    <property type="entry name" value="Alpha-L RNA-binding motif"/>
    <property type="match status" value="1"/>
</dbReference>
<dbReference type="InterPro" id="IPR047048">
    <property type="entry name" value="TlyA"/>
</dbReference>
<dbReference type="EMBL" id="CAEZVL010000130">
    <property type="protein sequence ID" value="CAB4634350.1"/>
    <property type="molecule type" value="Genomic_DNA"/>
</dbReference>
<dbReference type="Pfam" id="PF01479">
    <property type="entry name" value="S4"/>
    <property type="match status" value="1"/>
</dbReference>
<dbReference type="PROSITE" id="PS50889">
    <property type="entry name" value="S4"/>
    <property type="match status" value="1"/>
</dbReference>
<dbReference type="AlphaFoldDB" id="A0A6J6JBU4"/>
<dbReference type="InterPro" id="IPR004538">
    <property type="entry name" value="Hemolysin_A/TlyA"/>
</dbReference>
<dbReference type="PANTHER" id="PTHR32319">
    <property type="entry name" value="BACTERIAL HEMOLYSIN-LIKE PROTEIN"/>
    <property type="match status" value="1"/>
</dbReference>
<evidence type="ECO:0000256" key="2">
    <source>
        <dbReference type="ARBA" id="ARBA00029460"/>
    </source>
</evidence>
<accession>A0A6J6JBU4</accession>
<dbReference type="CDD" id="cd00165">
    <property type="entry name" value="S4"/>
    <property type="match status" value="1"/>
</dbReference>
<protein>
    <submittedName>
        <fullName evidence="5">Unannotated protein</fullName>
    </submittedName>
</protein>
<dbReference type="GO" id="GO:0008168">
    <property type="term" value="F:methyltransferase activity"/>
    <property type="evidence" value="ECO:0007669"/>
    <property type="project" value="InterPro"/>
</dbReference>
<dbReference type="InterPro" id="IPR036986">
    <property type="entry name" value="S4_RNA-bd_sf"/>
</dbReference>
<dbReference type="PIRSF" id="PIRSF005578">
    <property type="entry name" value="TlyA"/>
    <property type="match status" value="1"/>
</dbReference>
<dbReference type="Gene3D" id="3.40.50.150">
    <property type="entry name" value="Vaccinia Virus protein VP39"/>
    <property type="match status" value="1"/>
</dbReference>
<dbReference type="Pfam" id="PF01728">
    <property type="entry name" value="FtsJ"/>
    <property type="match status" value="1"/>
</dbReference>
<evidence type="ECO:0000313" key="4">
    <source>
        <dbReference type="EMBL" id="CAB4606605.1"/>
    </source>
</evidence>
<comment type="similarity">
    <text evidence="2">Belongs to the TlyA family.</text>
</comment>
<proteinExistence type="inferred from homology"/>
<dbReference type="GO" id="GO:0003723">
    <property type="term" value="F:RNA binding"/>
    <property type="evidence" value="ECO:0007669"/>
    <property type="project" value="UniProtKB-KW"/>
</dbReference>
<dbReference type="InterPro" id="IPR029063">
    <property type="entry name" value="SAM-dependent_MTases_sf"/>
</dbReference>
<evidence type="ECO:0000313" key="5">
    <source>
        <dbReference type="EMBL" id="CAB4634350.1"/>
    </source>
</evidence>
<reference evidence="5" key="1">
    <citation type="submission" date="2020-05" db="EMBL/GenBank/DDBJ databases">
        <authorList>
            <person name="Chiriac C."/>
            <person name="Salcher M."/>
            <person name="Ghai R."/>
            <person name="Kavagutti S V."/>
        </authorList>
    </citation>
    <scope>NUCLEOTIDE SEQUENCE</scope>
</reference>
<keyword evidence="1" id="KW-0694">RNA-binding</keyword>
<dbReference type="Gene3D" id="3.10.290.10">
    <property type="entry name" value="RNA-binding S4 domain"/>
    <property type="match status" value="1"/>
</dbReference>
<dbReference type="PANTHER" id="PTHR32319:SF0">
    <property type="entry name" value="BACTERIAL HEMOLYSIN-LIKE PROTEIN"/>
    <property type="match status" value="1"/>
</dbReference>
<evidence type="ECO:0000259" key="3">
    <source>
        <dbReference type="SMART" id="SM00363"/>
    </source>
</evidence>
<dbReference type="InterPro" id="IPR002877">
    <property type="entry name" value="RNA_MeTrfase_FtsJ_dom"/>
</dbReference>
<dbReference type="EMBL" id="CAEZUK010000193">
    <property type="protein sequence ID" value="CAB4606605.1"/>
    <property type="molecule type" value="Genomic_DNA"/>
</dbReference>
<dbReference type="CDD" id="cd02440">
    <property type="entry name" value="AdoMet_MTases"/>
    <property type="match status" value="1"/>
</dbReference>
<dbReference type="GO" id="GO:0032259">
    <property type="term" value="P:methylation"/>
    <property type="evidence" value="ECO:0007669"/>
    <property type="project" value="InterPro"/>
</dbReference>
<sequence>MSRRQRLDAELVRRQLVVSRREAAELIESGRVLVNGAVASKVAHQVDPSDALLVSGPPARFVSRGGEKLDGALEAYGIDVTGCRVLDAGASTGGFSDCLLQRGAGHVVALDVGHGQLHPKIRDDERVTVFERFNVRDMTADDIGGRVSCVVADLSFISLTLVVSALVGVCETGSDLVLLVKPQFEVGRREVSKGRGIISDPDLHEAACLAVRESCEQAGAQVHGVMLSPLTGAEGNKEFLLHATVRAKMSA</sequence>
<feature type="domain" description="RNA-binding S4" evidence="3">
    <location>
        <begin position="5"/>
        <end position="70"/>
    </location>
</feature>
<evidence type="ECO:0000256" key="1">
    <source>
        <dbReference type="ARBA" id="ARBA00022884"/>
    </source>
</evidence>
<dbReference type="InterPro" id="IPR002942">
    <property type="entry name" value="S4_RNA-bd"/>
</dbReference>
<name>A0A6J6JBU4_9ZZZZ</name>
<dbReference type="SUPFAM" id="SSF53335">
    <property type="entry name" value="S-adenosyl-L-methionine-dependent methyltransferases"/>
    <property type="match status" value="1"/>
</dbReference>
<organism evidence="5">
    <name type="scientific">freshwater metagenome</name>
    <dbReference type="NCBI Taxonomy" id="449393"/>
    <lineage>
        <taxon>unclassified sequences</taxon>
        <taxon>metagenomes</taxon>
        <taxon>ecological metagenomes</taxon>
    </lineage>
</organism>